<dbReference type="InterPro" id="IPR012933">
    <property type="entry name" value="HicA_mRNA_interferase"/>
</dbReference>
<comment type="similarity">
    <text evidence="1">Belongs to the HicA mRNA interferase family.</text>
</comment>
<dbReference type="SUPFAM" id="SSF54786">
    <property type="entry name" value="YcfA/nrd intein domain"/>
    <property type="match status" value="1"/>
</dbReference>
<evidence type="ECO:0000256" key="5">
    <source>
        <dbReference type="ARBA" id="ARBA00022801"/>
    </source>
</evidence>
<keyword evidence="4" id="KW-0255">Endonuclease</keyword>
<dbReference type="GO" id="GO:0003729">
    <property type="term" value="F:mRNA binding"/>
    <property type="evidence" value="ECO:0007669"/>
    <property type="project" value="InterPro"/>
</dbReference>
<dbReference type="Pfam" id="PF07927">
    <property type="entry name" value="HicA_toxin"/>
    <property type="match status" value="1"/>
</dbReference>
<keyword evidence="6" id="KW-0694">RNA-binding</keyword>
<dbReference type="InterPro" id="IPR038570">
    <property type="entry name" value="HicA_sf"/>
</dbReference>
<reference evidence="9 11" key="2">
    <citation type="submission" date="2017-06" db="EMBL/GenBank/DDBJ databases">
        <title>Isolation and characterization of a thermophilic and butanogenic Thermoanaerobacterium thermosaccharolyticum M5 capable of efficient degradation of hemicellulose.</title>
        <authorList>
            <person name="Xin F."/>
            <person name="Jiang Y."/>
        </authorList>
    </citation>
    <scope>NUCLEOTIDE SEQUENCE [LARGE SCALE GENOMIC DNA]</scope>
    <source>
        <strain evidence="9 11">M5</strain>
    </source>
</reference>
<keyword evidence="2" id="KW-1277">Toxin-antitoxin system</keyword>
<keyword evidence="3" id="KW-0540">Nuclease</keyword>
<name>A0A231VMZ5_THETR</name>
<evidence type="ECO:0000256" key="2">
    <source>
        <dbReference type="ARBA" id="ARBA00022649"/>
    </source>
</evidence>
<sequence>MKCYSSREILKILQQDGWYIVKINGSHHQLKHPVKQGKVTVPHPKKDIPFKTAKSILDQAGLKLE</sequence>
<dbReference type="EMBL" id="CP016893">
    <property type="protein sequence ID" value="AST58479.1"/>
    <property type="molecule type" value="Genomic_DNA"/>
</dbReference>
<evidence type="ECO:0000256" key="7">
    <source>
        <dbReference type="ARBA" id="ARBA00023016"/>
    </source>
</evidence>
<dbReference type="EMBL" id="NKHD01000002">
    <property type="protein sequence ID" value="OXT09459.1"/>
    <property type="molecule type" value="Genomic_DNA"/>
</dbReference>
<dbReference type="OMA" id="HHHFTHP"/>
<proteinExistence type="inferred from homology"/>
<dbReference type="GO" id="GO:0016787">
    <property type="term" value="F:hydrolase activity"/>
    <property type="evidence" value="ECO:0007669"/>
    <property type="project" value="UniProtKB-KW"/>
</dbReference>
<dbReference type="Proteomes" id="UP000214975">
    <property type="component" value="Chromosome"/>
</dbReference>
<evidence type="ECO:0000313" key="10">
    <source>
        <dbReference type="Proteomes" id="UP000214975"/>
    </source>
</evidence>
<organism evidence="9 11">
    <name type="scientific">Thermoanaerobacterium thermosaccharolyticum</name>
    <name type="common">Clostridium thermosaccharolyticum</name>
    <dbReference type="NCBI Taxonomy" id="1517"/>
    <lineage>
        <taxon>Bacteria</taxon>
        <taxon>Bacillati</taxon>
        <taxon>Bacillota</taxon>
        <taxon>Clostridia</taxon>
        <taxon>Thermoanaerobacterales</taxon>
        <taxon>Thermoanaerobacteraceae</taxon>
        <taxon>Thermoanaerobacterium</taxon>
    </lineage>
</organism>
<evidence type="ECO:0000256" key="4">
    <source>
        <dbReference type="ARBA" id="ARBA00022759"/>
    </source>
</evidence>
<reference evidence="8 10" key="1">
    <citation type="submission" date="2016-08" db="EMBL/GenBank/DDBJ databases">
        <title>A novel genetic cassette of butanologenic Thermoanaerobacterium thermosaccharolyticum that directly convert cellulose to butanol.</title>
        <authorList>
            <person name="Li T."/>
            <person name="He J."/>
        </authorList>
    </citation>
    <scope>NUCLEOTIDE SEQUENCE [LARGE SCALE GENOMIC DNA]</scope>
    <source>
        <strain evidence="8 10">TG57</strain>
    </source>
</reference>
<dbReference type="GeneID" id="93863731"/>
<dbReference type="Proteomes" id="UP000215301">
    <property type="component" value="Unassembled WGS sequence"/>
</dbReference>
<gene>
    <name evidence="9" type="ORF">CE561_00360</name>
    <name evidence="8" type="ORF">Thert_02630</name>
</gene>
<dbReference type="AlphaFoldDB" id="A0A231VMZ5"/>
<evidence type="ECO:0000256" key="6">
    <source>
        <dbReference type="ARBA" id="ARBA00022884"/>
    </source>
</evidence>
<accession>A0A231VMZ5</accession>
<evidence type="ECO:0000313" key="9">
    <source>
        <dbReference type="EMBL" id="OXT09459.1"/>
    </source>
</evidence>
<dbReference type="RefSeq" id="WP_013297373.1">
    <property type="nucleotide sequence ID" value="NZ_CP016893.1"/>
</dbReference>
<keyword evidence="7" id="KW-0346">Stress response</keyword>
<dbReference type="Gene3D" id="3.30.920.30">
    <property type="entry name" value="Hypothetical protein"/>
    <property type="match status" value="1"/>
</dbReference>
<dbReference type="GO" id="GO:0004519">
    <property type="term" value="F:endonuclease activity"/>
    <property type="evidence" value="ECO:0007669"/>
    <property type="project" value="UniProtKB-KW"/>
</dbReference>
<keyword evidence="5" id="KW-0378">Hydrolase</keyword>
<evidence type="ECO:0000313" key="8">
    <source>
        <dbReference type="EMBL" id="AST58479.1"/>
    </source>
</evidence>
<evidence type="ECO:0000256" key="1">
    <source>
        <dbReference type="ARBA" id="ARBA00006620"/>
    </source>
</evidence>
<evidence type="ECO:0000313" key="11">
    <source>
        <dbReference type="Proteomes" id="UP000215301"/>
    </source>
</evidence>
<evidence type="ECO:0000256" key="3">
    <source>
        <dbReference type="ARBA" id="ARBA00022722"/>
    </source>
</evidence>
<protein>
    <submittedName>
        <fullName evidence="9">Addiction module toxin, HicA family</fullName>
    </submittedName>
    <submittedName>
        <fullName evidence="8">YcfA family protein</fullName>
    </submittedName>
</protein>